<dbReference type="Proteomes" id="UP001222325">
    <property type="component" value="Unassembled WGS sequence"/>
</dbReference>
<gene>
    <name evidence="2" type="ORF">B0H15DRAFT_867908</name>
</gene>
<comment type="caution">
    <text evidence="2">The sequence shown here is derived from an EMBL/GenBank/DDBJ whole genome shotgun (WGS) entry which is preliminary data.</text>
</comment>
<reference evidence="2" key="1">
    <citation type="submission" date="2023-03" db="EMBL/GenBank/DDBJ databases">
        <title>Massive genome expansion in bonnet fungi (Mycena s.s.) driven by repeated elements and novel gene families across ecological guilds.</title>
        <authorList>
            <consortium name="Lawrence Berkeley National Laboratory"/>
            <person name="Harder C.B."/>
            <person name="Miyauchi S."/>
            <person name="Viragh M."/>
            <person name="Kuo A."/>
            <person name="Thoen E."/>
            <person name="Andreopoulos B."/>
            <person name="Lu D."/>
            <person name="Skrede I."/>
            <person name="Drula E."/>
            <person name="Henrissat B."/>
            <person name="Morin E."/>
            <person name="Kohler A."/>
            <person name="Barry K."/>
            <person name="LaButti K."/>
            <person name="Morin E."/>
            <person name="Salamov A."/>
            <person name="Lipzen A."/>
            <person name="Mereny Z."/>
            <person name="Hegedus B."/>
            <person name="Baldrian P."/>
            <person name="Stursova M."/>
            <person name="Weitz H."/>
            <person name="Taylor A."/>
            <person name="Grigoriev I.V."/>
            <person name="Nagy L.G."/>
            <person name="Martin F."/>
            <person name="Kauserud H."/>
        </authorList>
    </citation>
    <scope>NUCLEOTIDE SEQUENCE</scope>
    <source>
        <strain evidence="2">CBHHK173m</strain>
    </source>
</reference>
<accession>A0AAD6TTJ4</accession>
<sequence>MNGGEEAGAACCGICCLCGFSALSSWCNMGSYGGRGGRRLNGCCGSCCNDSFNEDSMDRWDKDKANLRTETSQPAPSESMKITQPSAEPVPTSTPPLAPAAPAQTT</sequence>
<dbReference type="AlphaFoldDB" id="A0AAD6TTJ4"/>
<feature type="compositionally biased region" description="Polar residues" evidence="1">
    <location>
        <begin position="68"/>
        <end position="86"/>
    </location>
</feature>
<protein>
    <submittedName>
        <fullName evidence="2">Uncharacterized protein</fullName>
    </submittedName>
</protein>
<evidence type="ECO:0000313" key="3">
    <source>
        <dbReference type="Proteomes" id="UP001222325"/>
    </source>
</evidence>
<name>A0AAD6TTJ4_9AGAR</name>
<evidence type="ECO:0000256" key="1">
    <source>
        <dbReference type="SAM" id="MobiDB-lite"/>
    </source>
</evidence>
<dbReference type="EMBL" id="JARJCN010000103">
    <property type="protein sequence ID" value="KAJ7075113.1"/>
    <property type="molecule type" value="Genomic_DNA"/>
</dbReference>
<keyword evidence="3" id="KW-1185">Reference proteome</keyword>
<organism evidence="2 3">
    <name type="scientific">Mycena belliarum</name>
    <dbReference type="NCBI Taxonomy" id="1033014"/>
    <lineage>
        <taxon>Eukaryota</taxon>
        <taxon>Fungi</taxon>
        <taxon>Dikarya</taxon>
        <taxon>Basidiomycota</taxon>
        <taxon>Agaricomycotina</taxon>
        <taxon>Agaricomycetes</taxon>
        <taxon>Agaricomycetidae</taxon>
        <taxon>Agaricales</taxon>
        <taxon>Marasmiineae</taxon>
        <taxon>Mycenaceae</taxon>
        <taxon>Mycena</taxon>
    </lineage>
</organism>
<proteinExistence type="predicted"/>
<feature type="region of interest" description="Disordered" evidence="1">
    <location>
        <begin position="64"/>
        <end position="106"/>
    </location>
</feature>
<evidence type="ECO:0000313" key="2">
    <source>
        <dbReference type="EMBL" id="KAJ7075113.1"/>
    </source>
</evidence>